<reference evidence="2" key="1">
    <citation type="submission" date="2022-01" db="EMBL/GenBank/DDBJ databases">
        <authorList>
            <person name="King R."/>
        </authorList>
    </citation>
    <scope>NUCLEOTIDE SEQUENCE</scope>
</reference>
<keyword evidence="3" id="KW-1185">Reference proteome</keyword>
<keyword evidence="1" id="KW-0732">Signal</keyword>
<accession>A0A9N9S2A8</accession>
<sequence>MSKLCGFFLILSLFVSGVLSGGPCSEINSLIASLSSSIRAQYQEVVRINSSRAKVDQLIAIDFLTTSLLNDDLLDLHDMAIVSRLNDLGPNGSICVDSFFS</sequence>
<evidence type="ECO:0000256" key="1">
    <source>
        <dbReference type="SAM" id="SignalP"/>
    </source>
</evidence>
<proteinExistence type="predicted"/>
<reference evidence="2" key="2">
    <citation type="submission" date="2022-10" db="EMBL/GenBank/DDBJ databases">
        <authorList>
            <consortium name="ENA_rothamsted_submissions"/>
            <consortium name="culmorum"/>
            <person name="King R."/>
        </authorList>
    </citation>
    <scope>NUCLEOTIDE SEQUENCE</scope>
</reference>
<dbReference type="EMBL" id="OU895879">
    <property type="protein sequence ID" value="CAG9809506.1"/>
    <property type="molecule type" value="Genomic_DNA"/>
</dbReference>
<feature type="chain" id="PRO_5040492194" evidence="1">
    <location>
        <begin position="21"/>
        <end position="101"/>
    </location>
</feature>
<name>A0A9N9S2A8_9DIPT</name>
<evidence type="ECO:0000313" key="2">
    <source>
        <dbReference type="EMBL" id="CAG9809506.1"/>
    </source>
</evidence>
<dbReference type="Proteomes" id="UP001153620">
    <property type="component" value="Chromosome 3"/>
</dbReference>
<organism evidence="2 3">
    <name type="scientific">Chironomus riparius</name>
    <dbReference type="NCBI Taxonomy" id="315576"/>
    <lineage>
        <taxon>Eukaryota</taxon>
        <taxon>Metazoa</taxon>
        <taxon>Ecdysozoa</taxon>
        <taxon>Arthropoda</taxon>
        <taxon>Hexapoda</taxon>
        <taxon>Insecta</taxon>
        <taxon>Pterygota</taxon>
        <taxon>Neoptera</taxon>
        <taxon>Endopterygota</taxon>
        <taxon>Diptera</taxon>
        <taxon>Nematocera</taxon>
        <taxon>Chironomoidea</taxon>
        <taxon>Chironomidae</taxon>
        <taxon>Chironominae</taxon>
        <taxon>Chironomus</taxon>
    </lineage>
</organism>
<protein>
    <submittedName>
        <fullName evidence="2">Uncharacterized protein</fullName>
    </submittedName>
</protein>
<gene>
    <name evidence="2" type="ORF">CHIRRI_LOCUS12327</name>
</gene>
<evidence type="ECO:0000313" key="3">
    <source>
        <dbReference type="Proteomes" id="UP001153620"/>
    </source>
</evidence>
<feature type="signal peptide" evidence="1">
    <location>
        <begin position="1"/>
        <end position="20"/>
    </location>
</feature>
<dbReference type="AlphaFoldDB" id="A0A9N9S2A8"/>